<reference evidence="1 2" key="1">
    <citation type="submission" date="2017-06" db="EMBL/GenBank/DDBJ databases">
        <title>Genome sequencing of cyanobaciteial culture collection at National Institute for Environmental Studies (NIES).</title>
        <authorList>
            <person name="Hirose Y."/>
            <person name="Shimura Y."/>
            <person name="Fujisawa T."/>
            <person name="Nakamura Y."/>
            <person name="Kawachi M."/>
        </authorList>
    </citation>
    <scope>NUCLEOTIDE SEQUENCE [LARGE SCALE GENOMIC DNA]</scope>
    <source>
        <strain evidence="1 2">NIES-37</strain>
    </source>
</reference>
<accession>A0A1Z4MV80</accession>
<sequence length="74" mass="8428">MNHYTFHDEATLAEQAESWGRKAVNLKLIPSFVVRHYADSPVFYIPSEEDSIGLTAPEAYLKFKRLVEASLSKL</sequence>
<proteinExistence type="predicted"/>
<dbReference type="AlphaFoldDB" id="A0A1Z4MV80"/>
<keyword evidence="2" id="KW-1185">Reference proteome</keyword>
<dbReference type="KEGG" id="ttq:NIES37_12750"/>
<dbReference type="RefSeq" id="WP_096574407.1">
    <property type="nucleotide sequence ID" value="NZ_CAWNJS010000001.1"/>
</dbReference>
<evidence type="ECO:0000313" key="1">
    <source>
        <dbReference type="EMBL" id="BAY97337.1"/>
    </source>
</evidence>
<dbReference type="Proteomes" id="UP000218785">
    <property type="component" value="Chromosome"/>
</dbReference>
<gene>
    <name evidence="1" type="ORF">NIES37_12750</name>
</gene>
<name>A0A1Z4MV80_9CYAN</name>
<dbReference type="EMBL" id="AP018248">
    <property type="protein sequence ID" value="BAY97337.1"/>
    <property type="molecule type" value="Genomic_DNA"/>
</dbReference>
<evidence type="ECO:0000313" key="2">
    <source>
        <dbReference type="Proteomes" id="UP000218785"/>
    </source>
</evidence>
<protein>
    <submittedName>
        <fullName evidence="1">Uncharacterized protein</fullName>
    </submittedName>
</protein>
<organism evidence="1 2">
    <name type="scientific">Tolypothrix tenuis PCC 7101</name>
    <dbReference type="NCBI Taxonomy" id="231146"/>
    <lineage>
        <taxon>Bacteria</taxon>
        <taxon>Bacillati</taxon>
        <taxon>Cyanobacteriota</taxon>
        <taxon>Cyanophyceae</taxon>
        <taxon>Nostocales</taxon>
        <taxon>Tolypothrichaceae</taxon>
        <taxon>Tolypothrix</taxon>
    </lineage>
</organism>